<protein>
    <submittedName>
        <fullName evidence="2">Enoyl-CoA hydratase/isomerase family protein</fullName>
    </submittedName>
</protein>
<dbReference type="PANTHER" id="PTHR11941">
    <property type="entry name" value="ENOYL-COA HYDRATASE-RELATED"/>
    <property type="match status" value="1"/>
</dbReference>
<dbReference type="AlphaFoldDB" id="A0A7C6A876"/>
<dbReference type="CDD" id="cd06558">
    <property type="entry name" value="crotonase-like"/>
    <property type="match status" value="1"/>
</dbReference>
<organism evidence="2">
    <name type="scientific">Desulfurella acetivorans</name>
    <dbReference type="NCBI Taxonomy" id="33002"/>
    <lineage>
        <taxon>Bacteria</taxon>
        <taxon>Pseudomonadati</taxon>
        <taxon>Campylobacterota</taxon>
        <taxon>Desulfurellia</taxon>
        <taxon>Desulfurellales</taxon>
        <taxon>Desulfurellaceae</taxon>
        <taxon>Desulfurella</taxon>
    </lineage>
</organism>
<dbReference type="EMBL" id="DRZX01000286">
    <property type="protein sequence ID" value="HHS49382.1"/>
    <property type="molecule type" value="Genomic_DNA"/>
</dbReference>
<dbReference type="Pfam" id="PF00378">
    <property type="entry name" value="ECH_1"/>
    <property type="match status" value="1"/>
</dbReference>
<sequence length="252" mass="28894">MRYTIFENVDNIGILTLNRYQKRNAINLEFMDELYKIVLNIKKNMDIKALIVKSTGNVFCSGGDIDYFATLDSKEKAQNMSFKMHNLLNEIENLQIPTIACINGSAVGGGAEFIMAFDIRFLESDSFIQFKEIQMGVTTGWGGTYRLVNLIGKSKALELLLSAKPIYAQEALNIGLINNYFDKEVIFEETFKFCKTFTQENLNLIKSIKLLVNHSTGKTNDEAMKKEREIFSQTWMLGKRQSIMEKFVKRKK</sequence>
<dbReference type="GO" id="GO:0006635">
    <property type="term" value="P:fatty acid beta-oxidation"/>
    <property type="evidence" value="ECO:0007669"/>
    <property type="project" value="TreeGrafter"/>
</dbReference>
<dbReference type="Proteomes" id="UP000886400">
    <property type="component" value="Unassembled WGS sequence"/>
</dbReference>
<keyword evidence="1" id="KW-0456">Lyase</keyword>
<dbReference type="GO" id="GO:0005829">
    <property type="term" value="C:cytosol"/>
    <property type="evidence" value="ECO:0007669"/>
    <property type="project" value="TreeGrafter"/>
</dbReference>
<dbReference type="Gene3D" id="3.90.226.10">
    <property type="entry name" value="2-enoyl-CoA Hydratase, Chain A, domain 1"/>
    <property type="match status" value="1"/>
</dbReference>
<reference evidence="2" key="1">
    <citation type="journal article" date="2020" name="mSystems">
        <title>Genome- and Community-Level Interaction Insights into Carbon Utilization and Element Cycling Functions of Hydrothermarchaeota in Hydrothermal Sediment.</title>
        <authorList>
            <person name="Zhou Z."/>
            <person name="Liu Y."/>
            <person name="Xu W."/>
            <person name="Pan J."/>
            <person name="Luo Z.H."/>
            <person name="Li M."/>
        </authorList>
    </citation>
    <scope>NUCLEOTIDE SEQUENCE [LARGE SCALE GENOMIC DNA]</scope>
    <source>
        <strain evidence="2">SpSt-1135</strain>
    </source>
</reference>
<gene>
    <name evidence="2" type="ORF">ENM99_06075</name>
</gene>
<proteinExistence type="predicted"/>
<dbReference type="SUPFAM" id="SSF52096">
    <property type="entry name" value="ClpP/crotonase"/>
    <property type="match status" value="1"/>
</dbReference>
<evidence type="ECO:0000313" key="2">
    <source>
        <dbReference type="EMBL" id="HHS49382.1"/>
    </source>
</evidence>
<dbReference type="InterPro" id="IPR029045">
    <property type="entry name" value="ClpP/crotonase-like_dom_sf"/>
</dbReference>
<evidence type="ECO:0000256" key="1">
    <source>
        <dbReference type="ARBA" id="ARBA00023239"/>
    </source>
</evidence>
<dbReference type="InterPro" id="IPR001753">
    <property type="entry name" value="Enoyl-CoA_hydra/iso"/>
</dbReference>
<name>A0A7C6A876_DESAE</name>
<accession>A0A7C6A876</accession>
<comment type="caution">
    <text evidence="2">The sequence shown here is derived from an EMBL/GenBank/DDBJ whole genome shotgun (WGS) entry which is preliminary data.</text>
</comment>
<dbReference type="PANTHER" id="PTHR11941:SF27">
    <property type="entry name" value="ETHYLMALONYL-COA DECARBOXYLASE"/>
    <property type="match status" value="1"/>
</dbReference>
<dbReference type="GO" id="GO:0016829">
    <property type="term" value="F:lyase activity"/>
    <property type="evidence" value="ECO:0007669"/>
    <property type="project" value="UniProtKB-KW"/>
</dbReference>